<proteinExistence type="predicted"/>
<name>E3J2G6_PSEI1</name>
<evidence type="ECO:0000313" key="2">
    <source>
        <dbReference type="EMBL" id="ADP79338.1"/>
    </source>
</evidence>
<reference evidence="2 3" key="1">
    <citation type="submission" date="2010-10" db="EMBL/GenBank/DDBJ databases">
        <title>Complete sequence of Frankia sp. EuI1c.</title>
        <authorList>
            <consortium name="US DOE Joint Genome Institute"/>
            <person name="Lucas S."/>
            <person name="Copeland A."/>
            <person name="Lapidus A."/>
            <person name="Cheng J.-F."/>
            <person name="Bruce D."/>
            <person name="Goodwin L."/>
            <person name="Pitluck S."/>
            <person name="Chertkov O."/>
            <person name="Detter J.C."/>
            <person name="Han C."/>
            <person name="Tapia R."/>
            <person name="Land M."/>
            <person name="Hauser L."/>
            <person name="Jeffries C."/>
            <person name="Kyrpides N."/>
            <person name="Ivanova N."/>
            <person name="Mikhailova N."/>
            <person name="Beauchemin N."/>
            <person name="Sen A."/>
            <person name="Sur S.A."/>
            <person name="Gtari M."/>
            <person name="Wall L."/>
            <person name="Tisa L."/>
            <person name="Woyke T."/>
        </authorList>
    </citation>
    <scope>NUCLEOTIDE SEQUENCE [LARGE SCALE GENOMIC DNA]</scope>
    <source>
        <strain evidence="3">DSM 45817 / CECT 9037 / EuI1c</strain>
    </source>
</reference>
<dbReference type="KEGG" id="fri:FraEuI1c_1266"/>
<feature type="compositionally biased region" description="Low complexity" evidence="1">
    <location>
        <begin position="9"/>
        <end position="27"/>
    </location>
</feature>
<dbReference type="Proteomes" id="UP000002484">
    <property type="component" value="Chromosome"/>
</dbReference>
<dbReference type="RefSeq" id="WP_013422459.1">
    <property type="nucleotide sequence ID" value="NC_014666.1"/>
</dbReference>
<dbReference type="EMBL" id="CP002299">
    <property type="protein sequence ID" value="ADP79338.1"/>
    <property type="molecule type" value="Genomic_DNA"/>
</dbReference>
<gene>
    <name evidence="2" type="ordered locus">FraEuI1c_1266</name>
</gene>
<evidence type="ECO:0000256" key="1">
    <source>
        <dbReference type="SAM" id="MobiDB-lite"/>
    </source>
</evidence>
<organism evidence="2 3">
    <name type="scientific">Pseudofrankia inefficax (strain DSM 45817 / CECT 9037 / DDB 130130 / EuI1c)</name>
    <name type="common">Frankia inefficax</name>
    <dbReference type="NCBI Taxonomy" id="298654"/>
    <lineage>
        <taxon>Bacteria</taxon>
        <taxon>Bacillati</taxon>
        <taxon>Actinomycetota</taxon>
        <taxon>Actinomycetes</taxon>
        <taxon>Frankiales</taxon>
        <taxon>Frankiaceae</taxon>
        <taxon>Pseudofrankia</taxon>
    </lineage>
</organism>
<feature type="region of interest" description="Disordered" evidence="1">
    <location>
        <begin position="154"/>
        <end position="210"/>
    </location>
</feature>
<sequence length="210" mass="21825">MTGGSPLPAAGTRAAGADDGLPPAGAGRTVHARSGLTTERQIAYWRRSGLLRPGVNDLAQARTIAALRRAGISLARIRTAADRLRASWPAGHGDEPVFEPLSGGFGPSDGPAGSARLAVVAGELFIRHPDGAWEGDRRPGQLVLDGILPLPGSPLAAQPGQTARRSPFSLTHPRAAPDREAILRFVTREDARPRSGPSGRDPATGRRGGP</sequence>
<dbReference type="HOGENOM" id="CLU_1308628_0_0_11"/>
<dbReference type="InParanoid" id="E3J2G6"/>
<protein>
    <submittedName>
        <fullName evidence="2">Uncharacterized protein</fullName>
    </submittedName>
</protein>
<feature type="region of interest" description="Disordered" evidence="1">
    <location>
        <begin position="1"/>
        <end position="33"/>
    </location>
</feature>
<feature type="compositionally biased region" description="Basic and acidic residues" evidence="1">
    <location>
        <begin position="175"/>
        <end position="193"/>
    </location>
</feature>
<dbReference type="OrthoDB" id="3211309at2"/>
<keyword evidence="3" id="KW-1185">Reference proteome</keyword>
<accession>E3J2G6</accession>
<evidence type="ECO:0000313" key="3">
    <source>
        <dbReference type="Proteomes" id="UP000002484"/>
    </source>
</evidence>
<dbReference type="AlphaFoldDB" id="E3J2G6"/>